<dbReference type="Proteomes" id="UP000184028">
    <property type="component" value="Unassembled WGS sequence"/>
</dbReference>
<gene>
    <name evidence="2" type="ORF">SAMN05444484_11010</name>
</gene>
<feature type="transmembrane region" description="Helical" evidence="1">
    <location>
        <begin position="137"/>
        <end position="157"/>
    </location>
</feature>
<feature type="transmembrane region" description="Helical" evidence="1">
    <location>
        <begin position="34"/>
        <end position="55"/>
    </location>
</feature>
<keyword evidence="1" id="KW-0812">Transmembrane</keyword>
<evidence type="ECO:0000313" key="3">
    <source>
        <dbReference type="Proteomes" id="UP000184028"/>
    </source>
</evidence>
<organism evidence="2 3">
    <name type="scientific">Flavobacterium chilense</name>
    <dbReference type="NCBI Taxonomy" id="946677"/>
    <lineage>
        <taxon>Bacteria</taxon>
        <taxon>Pseudomonadati</taxon>
        <taxon>Bacteroidota</taxon>
        <taxon>Flavobacteriia</taxon>
        <taxon>Flavobacteriales</taxon>
        <taxon>Flavobacteriaceae</taxon>
        <taxon>Flavobacterium</taxon>
    </lineage>
</organism>
<dbReference type="EMBL" id="FRBT01000010">
    <property type="protein sequence ID" value="SHM80481.1"/>
    <property type="molecule type" value="Genomic_DNA"/>
</dbReference>
<keyword evidence="3" id="KW-1185">Reference proteome</keyword>
<evidence type="ECO:0000256" key="1">
    <source>
        <dbReference type="SAM" id="Phobius"/>
    </source>
</evidence>
<keyword evidence="1" id="KW-0472">Membrane</keyword>
<sequence length="189" mass="21856">MYYISHIFNFYVMSNNSQKYSSENEFIIKNKNTIIYLLGLITFFILIAFADYYALPASKTNDVITHYALRTSGKSRQKVSYHYFTQKGFTFSTAKEFIEENNIVIETSLLFKSVTTVKSKTRNYTNILSSGLSINGIQFYICLILLFSIGISIKILLSKKGFSENTFYNIICFNSFMLFICVYMGGYLF</sequence>
<evidence type="ECO:0000313" key="2">
    <source>
        <dbReference type="EMBL" id="SHM80481.1"/>
    </source>
</evidence>
<accession>A0A1M7LQE6</accession>
<name>A0A1M7LQE6_9FLAO</name>
<reference evidence="3" key="1">
    <citation type="submission" date="2016-11" db="EMBL/GenBank/DDBJ databases">
        <authorList>
            <person name="Varghese N."/>
            <person name="Submissions S."/>
        </authorList>
    </citation>
    <scope>NUCLEOTIDE SEQUENCE [LARGE SCALE GENOMIC DNA]</scope>
    <source>
        <strain evidence="3">DSM 24724</strain>
    </source>
</reference>
<protein>
    <submittedName>
        <fullName evidence="2">Uncharacterized protein</fullName>
    </submittedName>
</protein>
<proteinExistence type="predicted"/>
<feature type="transmembrane region" description="Helical" evidence="1">
    <location>
        <begin position="166"/>
        <end position="188"/>
    </location>
</feature>
<dbReference type="AlphaFoldDB" id="A0A1M7LQE6"/>
<keyword evidence="1" id="KW-1133">Transmembrane helix</keyword>